<evidence type="ECO:0000256" key="8">
    <source>
        <dbReference type="ARBA" id="ARBA00022741"/>
    </source>
</evidence>
<gene>
    <name evidence="17" type="primary">ribF</name>
    <name evidence="17" type="ORF">Q9312_01255</name>
</gene>
<dbReference type="KEGG" id="plei:Q9312_01255"/>
<comment type="function">
    <text evidence="1">Catalyzes the phosphorylation of riboflavin to FMN followed by the adenylation of FMN to FAD.</text>
</comment>
<dbReference type="Gene3D" id="2.40.30.30">
    <property type="entry name" value="Riboflavin kinase-like"/>
    <property type="match status" value="1"/>
</dbReference>
<accession>A0AA51X765</accession>
<proteinExistence type="inferred from homology"/>
<keyword evidence="8 15" id="KW-0547">Nucleotide-binding</keyword>
<dbReference type="GO" id="GO:0005524">
    <property type="term" value="F:ATP binding"/>
    <property type="evidence" value="ECO:0007669"/>
    <property type="project" value="UniProtKB-UniRule"/>
</dbReference>
<dbReference type="FunFam" id="3.40.50.620:FF:000021">
    <property type="entry name" value="Riboflavin biosynthesis protein"/>
    <property type="match status" value="1"/>
</dbReference>
<keyword evidence="12" id="KW-0511">Multifunctional enzyme</keyword>
<evidence type="ECO:0000256" key="2">
    <source>
        <dbReference type="ARBA" id="ARBA00004726"/>
    </source>
</evidence>
<evidence type="ECO:0000256" key="14">
    <source>
        <dbReference type="ARBA" id="ARBA00049494"/>
    </source>
</evidence>
<evidence type="ECO:0000313" key="18">
    <source>
        <dbReference type="Proteomes" id="UP001239782"/>
    </source>
</evidence>
<evidence type="ECO:0000256" key="10">
    <source>
        <dbReference type="ARBA" id="ARBA00022827"/>
    </source>
</evidence>
<dbReference type="PIRSF" id="PIRSF004491">
    <property type="entry name" value="FAD_Synth"/>
    <property type="match status" value="1"/>
</dbReference>
<dbReference type="AlphaFoldDB" id="A0AA51X765"/>
<dbReference type="SUPFAM" id="SSF82114">
    <property type="entry name" value="Riboflavin kinase-like"/>
    <property type="match status" value="1"/>
</dbReference>
<comment type="similarity">
    <text evidence="15">Belongs to the ribF family.</text>
</comment>
<dbReference type="GO" id="GO:0003919">
    <property type="term" value="F:FMN adenylyltransferase activity"/>
    <property type="evidence" value="ECO:0007669"/>
    <property type="project" value="UniProtKB-UniRule"/>
</dbReference>
<dbReference type="CDD" id="cd02064">
    <property type="entry name" value="FAD_synthetase_N"/>
    <property type="match status" value="1"/>
</dbReference>
<evidence type="ECO:0000313" key="17">
    <source>
        <dbReference type="EMBL" id="WMS87566.1"/>
    </source>
</evidence>
<dbReference type="SMART" id="SM00904">
    <property type="entry name" value="Flavokinase"/>
    <property type="match status" value="1"/>
</dbReference>
<dbReference type="NCBIfam" id="NF004163">
    <property type="entry name" value="PRK05627.1-6"/>
    <property type="match status" value="1"/>
</dbReference>
<comment type="pathway">
    <text evidence="2 15">Cofactor biosynthesis; FAD biosynthesis; FAD from FMN: step 1/1.</text>
</comment>
<protein>
    <recommendedName>
        <fullName evidence="15">Riboflavin biosynthesis protein</fullName>
    </recommendedName>
    <domain>
        <recommendedName>
            <fullName evidence="15">Riboflavin kinase</fullName>
            <ecNumber evidence="15">2.7.1.26</ecNumber>
        </recommendedName>
        <alternativeName>
            <fullName evidence="15">Flavokinase</fullName>
        </alternativeName>
    </domain>
    <domain>
        <recommendedName>
            <fullName evidence="15">FMN adenylyltransferase</fullName>
            <ecNumber evidence="15">2.7.7.2</ecNumber>
        </recommendedName>
        <alternativeName>
            <fullName evidence="15">FAD pyrophosphorylase</fullName>
        </alternativeName>
        <alternativeName>
            <fullName evidence="15">FAD synthase</fullName>
        </alternativeName>
    </domain>
</protein>
<dbReference type="InterPro" id="IPR023468">
    <property type="entry name" value="Riboflavin_kinase"/>
</dbReference>
<dbReference type="GO" id="GO:0009398">
    <property type="term" value="P:FMN biosynthetic process"/>
    <property type="evidence" value="ECO:0007669"/>
    <property type="project" value="UniProtKB-UniRule"/>
</dbReference>
<evidence type="ECO:0000256" key="13">
    <source>
        <dbReference type="ARBA" id="ARBA00047880"/>
    </source>
</evidence>
<dbReference type="NCBIfam" id="TIGR00083">
    <property type="entry name" value="ribF"/>
    <property type="match status" value="1"/>
</dbReference>
<dbReference type="InterPro" id="IPR015865">
    <property type="entry name" value="Riboflavin_kinase_bac/euk"/>
</dbReference>
<sequence>MQLIHGLKRISVQAEGCVATIGKFDGIHLGHQQILEAVVARAKQMQLPSAVIVFEPDPQEYFAGDKAPARLTRFGEKWRLFEQLGIDKVICLRFAKSLASMEAEDFINDLLIDRLQVKHLIVGDDFRYGRQRQGDFKLLQALGREHFSVQSTASIKQGTERISSTLIRQKLASGDIKAAKQLLGRPFALLGKIVHGDKLGRTLNFPTINVPLRRRVSPLQGVYLVRVHGLKETASWGVANIGRRPTVNGQQARLEVHLLDFNRDCYGERVEVEIIEQLRQEQKFDSLDALKQQIEADIEAAKQIIQTMGE</sequence>
<dbReference type="GO" id="GO:0006747">
    <property type="term" value="P:FAD biosynthetic process"/>
    <property type="evidence" value="ECO:0007669"/>
    <property type="project" value="UniProtKB-UniRule"/>
</dbReference>
<dbReference type="SUPFAM" id="SSF52374">
    <property type="entry name" value="Nucleotidylyl transferase"/>
    <property type="match status" value="1"/>
</dbReference>
<dbReference type="Pfam" id="PF06574">
    <property type="entry name" value="FAD_syn"/>
    <property type="match status" value="1"/>
</dbReference>
<keyword evidence="11 15" id="KW-0067">ATP-binding</keyword>
<dbReference type="GO" id="GO:0009231">
    <property type="term" value="P:riboflavin biosynthetic process"/>
    <property type="evidence" value="ECO:0007669"/>
    <property type="project" value="InterPro"/>
</dbReference>
<dbReference type="InterPro" id="IPR015864">
    <property type="entry name" value="FAD_synthase"/>
</dbReference>
<keyword evidence="6 15" id="KW-0808">Transferase</keyword>
<organism evidence="17 18">
    <name type="scientific">Pleionea litopenaei</name>
    <dbReference type="NCBI Taxonomy" id="3070815"/>
    <lineage>
        <taxon>Bacteria</taxon>
        <taxon>Pseudomonadati</taxon>
        <taxon>Pseudomonadota</taxon>
        <taxon>Gammaproteobacteria</taxon>
        <taxon>Oceanospirillales</taxon>
        <taxon>Pleioneaceae</taxon>
        <taxon>Pleionea</taxon>
    </lineage>
</organism>
<keyword evidence="7 15" id="KW-0548">Nucleotidyltransferase</keyword>
<evidence type="ECO:0000256" key="12">
    <source>
        <dbReference type="ARBA" id="ARBA00023268"/>
    </source>
</evidence>
<comment type="catalytic activity">
    <reaction evidence="13 15">
        <text>riboflavin + ATP = FMN + ADP + H(+)</text>
        <dbReference type="Rhea" id="RHEA:14357"/>
        <dbReference type="ChEBI" id="CHEBI:15378"/>
        <dbReference type="ChEBI" id="CHEBI:30616"/>
        <dbReference type="ChEBI" id="CHEBI:57986"/>
        <dbReference type="ChEBI" id="CHEBI:58210"/>
        <dbReference type="ChEBI" id="CHEBI:456216"/>
        <dbReference type="EC" id="2.7.1.26"/>
    </reaction>
</comment>
<evidence type="ECO:0000259" key="16">
    <source>
        <dbReference type="SMART" id="SM00904"/>
    </source>
</evidence>
<dbReference type="InterPro" id="IPR023465">
    <property type="entry name" value="Riboflavin_kinase_dom_sf"/>
</dbReference>
<evidence type="ECO:0000256" key="7">
    <source>
        <dbReference type="ARBA" id="ARBA00022695"/>
    </source>
</evidence>
<dbReference type="GO" id="GO:0008531">
    <property type="term" value="F:riboflavin kinase activity"/>
    <property type="evidence" value="ECO:0007669"/>
    <property type="project" value="UniProtKB-UniRule"/>
</dbReference>
<evidence type="ECO:0000256" key="15">
    <source>
        <dbReference type="PIRNR" id="PIRNR004491"/>
    </source>
</evidence>
<evidence type="ECO:0000256" key="9">
    <source>
        <dbReference type="ARBA" id="ARBA00022777"/>
    </source>
</evidence>
<comment type="catalytic activity">
    <reaction evidence="14 15">
        <text>FMN + ATP + H(+) = FAD + diphosphate</text>
        <dbReference type="Rhea" id="RHEA:17237"/>
        <dbReference type="ChEBI" id="CHEBI:15378"/>
        <dbReference type="ChEBI" id="CHEBI:30616"/>
        <dbReference type="ChEBI" id="CHEBI:33019"/>
        <dbReference type="ChEBI" id="CHEBI:57692"/>
        <dbReference type="ChEBI" id="CHEBI:58210"/>
        <dbReference type="EC" id="2.7.7.2"/>
    </reaction>
</comment>
<dbReference type="EC" id="2.7.1.26" evidence="15"/>
<dbReference type="Pfam" id="PF01687">
    <property type="entry name" value="Flavokinase"/>
    <property type="match status" value="1"/>
</dbReference>
<dbReference type="Proteomes" id="UP001239782">
    <property type="component" value="Chromosome"/>
</dbReference>
<keyword evidence="9 15" id="KW-0418">Kinase</keyword>
<keyword evidence="10 15" id="KW-0274">FAD</keyword>
<feature type="domain" description="Riboflavin kinase" evidence="16">
    <location>
        <begin position="182"/>
        <end position="306"/>
    </location>
</feature>
<keyword evidence="18" id="KW-1185">Reference proteome</keyword>
<dbReference type="EMBL" id="CP133548">
    <property type="protein sequence ID" value="WMS87566.1"/>
    <property type="molecule type" value="Genomic_DNA"/>
</dbReference>
<dbReference type="RefSeq" id="WP_309202707.1">
    <property type="nucleotide sequence ID" value="NZ_CP133548.1"/>
</dbReference>
<dbReference type="NCBIfam" id="NF004162">
    <property type="entry name" value="PRK05627.1-5"/>
    <property type="match status" value="1"/>
</dbReference>
<keyword evidence="5 15" id="KW-0288">FMN</keyword>
<evidence type="ECO:0000256" key="3">
    <source>
        <dbReference type="ARBA" id="ARBA00005201"/>
    </source>
</evidence>
<dbReference type="InterPro" id="IPR014729">
    <property type="entry name" value="Rossmann-like_a/b/a_fold"/>
</dbReference>
<dbReference type="Gene3D" id="3.40.50.620">
    <property type="entry name" value="HUPs"/>
    <property type="match status" value="1"/>
</dbReference>
<reference evidence="17 18" key="1">
    <citation type="submission" date="2023-08" db="EMBL/GenBank/DDBJ databases">
        <title>Pleionea litopenaei sp. nov., isolated from stomach of juvenile Litopenaeus vannamei.</title>
        <authorList>
            <person name="Rho A.M."/>
            <person name="Hwang C.Y."/>
        </authorList>
    </citation>
    <scope>NUCLEOTIDE SEQUENCE [LARGE SCALE GENOMIC DNA]</scope>
    <source>
        <strain evidence="17 18">HL-JVS1</strain>
    </source>
</reference>
<name>A0AA51X765_9GAMM</name>
<dbReference type="EC" id="2.7.7.2" evidence="15"/>
<keyword evidence="4 15" id="KW-0285">Flavoprotein</keyword>
<evidence type="ECO:0000256" key="6">
    <source>
        <dbReference type="ARBA" id="ARBA00022679"/>
    </source>
</evidence>
<evidence type="ECO:0000256" key="5">
    <source>
        <dbReference type="ARBA" id="ARBA00022643"/>
    </source>
</evidence>
<evidence type="ECO:0000256" key="4">
    <source>
        <dbReference type="ARBA" id="ARBA00022630"/>
    </source>
</evidence>
<dbReference type="NCBIfam" id="NF004159">
    <property type="entry name" value="PRK05627.1-2"/>
    <property type="match status" value="1"/>
</dbReference>
<evidence type="ECO:0000256" key="11">
    <source>
        <dbReference type="ARBA" id="ARBA00022840"/>
    </source>
</evidence>
<evidence type="ECO:0000256" key="1">
    <source>
        <dbReference type="ARBA" id="ARBA00002121"/>
    </source>
</evidence>
<dbReference type="PANTHER" id="PTHR22749:SF6">
    <property type="entry name" value="RIBOFLAVIN KINASE"/>
    <property type="match status" value="1"/>
</dbReference>
<dbReference type="PANTHER" id="PTHR22749">
    <property type="entry name" value="RIBOFLAVIN KINASE/FMN ADENYLYLTRANSFERASE"/>
    <property type="match status" value="1"/>
</dbReference>
<comment type="pathway">
    <text evidence="3 15">Cofactor biosynthesis; FMN biosynthesis; FMN from riboflavin (ATP route): step 1/1.</text>
</comment>
<dbReference type="InterPro" id="IPR002606">
    <property type="entry name" value="Riboflavin_kinase_bac"/>
</dbReference>
<dbReference type="NCBIfam" id="NF004160">
    <property type="entry name" value="PRK05627.1-3"/>
    <property type="match status" value="1"/>
</dbReference>